<dbReference type="InterPro" id="IPR017871">
    <property type="entry name" value="ABC_transporter-like_CS"/>
</dbReference>
<evidence type="ECO:0000313" key="5">
    <source>
        <dbReference type="EMBL" id="TYO95800.1"/>
    </source>
</evidence>
<accession>A0A5D3WGT6</accession>
<comment type="caution">
    <text evidence="5">The sequence shown here is derived from an EMBL/GenBank/DDBJ whole genome shotgun (WGS) entry which is preliminary data.</text>
</comment>
<name>A0A5D3WGT6_9BACT</name>
<dbReference type="Proteomes" id="UP000324159">
    <property type="component" value="Unassembled WGS sequence"/>
</dbReference>
<evidence type="ECO:0000313" key="6">
    <source>
        <dbReference type="Proteomes" id="UP000324159"/>
    </source>
</evidence>
<keyword evidence="3 5" id="KW-0067">ATP-binding</keyword>
<organism evidence="5 6">
    <name type="scientific">Geothermobacter ehrlichii</name>
    <dbReference type="NCBI Taxonomy" id="213224"/>
    <lineage>
        <taxon>Bacteria</taxon>
        <taxon>Pseudomonadati</taxon>
        <taxon>Thermodesulfobacteriota</taxon>
        <taxon>Desulfuromonadia</taxon>
        <taxon>Desulfuromonadales</taxon>
        <taxon>Geothermobacteraceae</taxon>
        <taxon>Geothermobacter</taxon>
    </lineage>
</organism>
<dbReference type="SMART" id="SM00382">
    <property type="entry name" value="AAA"/>
    <property type="match status" value="1"/>
</dbReference>
<gene>
    <name evidence="5" type="ORF">EDC39_1165</name>
</gene>
<reference evidence="5 6" key="1">
    <citation type="submission" date="2019-07" db="EMBL/GenBank/DDBJ databases">
        <title>Genomic Encyclopedia of Type Strains, Phase IV (KMG-IV): sequencing the most valuable type-strain genomes for metagenomic binning, comparative biology and taxonomic classification.</title>
        <authorList>
            <person name="Goeker M."/>
        </authorList>
    </citation>
    <scope>NUCLEOTIDE SEQUENCE [LARGE SCALE GENOMIC DNA]</scope>
    <source>
        <strain evidence="5 6">SS015</strain>
    </source>
</reference>
<sequence>MEQLVEIRDLLFSRENFILRVDRLELQRGRLYLLTGPNGAGKSTLLRLLAQLLTPDRGEIRFQGRLVASERDRQQLRRQITLVEQTPFLFAGTVGHNLAFGLRLRGIRGRRLRQLVTGALAAVDLVGFEERRTDSLSGGEAQRVALARALVLEPKLLLLDEATASLDAEVLPLFEGLVARLLAEGVTVVLSSHDRESPRRLDARHLVMDGGILHQVDRPFPALSRKSETEQKRCHVPLKAHGS</sequence>
<keyword evidence="6" id="KW-1185">Reference proteome</keyword>
<keyword evidence="2" id="KW-0547">Nucleotide-binding</keyword>
<feature type="domain" description="ABC transporter" evidence="4">
    <location>
        <begin position="2"/>
        <end position="235"/>
    </location>
</feature>
<dbReference type="Gene3D" id="3.40.50.300">
    <property type="entry name" value="P-loop containing nucleotide triphosphate hydrolases"/>
    <property type="match status" value="1"/>
</dbReference>
<dbReference type="InterPro" id="IPR050093">
    <property type="entry name" value="ABC_SmlMolc_Importer"/>
</dbReference>
<dbReference type="OrthoDB" id="9809450at2"/>
<dbReference type="GO" id="GO:0016887">
    <property type="term" value="F:ATP hydrolysis activity"/>
    <property type="evidence" value="ECO:0007669"/>
    <property type="project" value="InterPro"/>
</dbReference>
<dbReference type="InterPro" id="IPR027417">
    <property type="entry name" value="P-loop_NTPase"/>
</dbReference>
<evidence type="ECO:0000256" key="2">
    <source>
        <dbReference type="ARBA" id="ARBA00022741"/>
    </source>
</evidence>
<evidence type="ECO:0000259" key="4">
    <source>
        <dbReference type="PROSITE" id="PS50893"/>
    </source>
</evidence>
<dbReference type="PANTHER" id="PTHR42781:SF4">
    <property type="entry name" value="SPERMIDINE_PUTRESCINE IMPORT ATP-BINDING PROTEIN POTA"/>
    <property type="match status" value="1"/>
</dbReference>
<dbReference type="PROSITE" id="PS00211">
    <property type="entry name" value="ABC_TRANSPORTER_1"/>
    <property type="match status" value="1"/>
</dbReference>
<proteinExistence type="predicted"/>
<evidence type="ECO:0000256" key="3">
    <source>
        <dbReference type="ARBA" id="ARBA00022840"/>
    </source>
</evidence>
<dbReference type="Pfam" id="PF00005">
    <property type="entry name" value="ABC_tran"/>
    <property type="match status" value="1"/>
</dbReference>
<dbReference type="PROSITE" id="PS50893">
    <property type="entry name" value="ABC_TRANSPORTER_2"/>
    <property type="match status" value="1"/>
</dbReference>
<dbReference type="InterPro" id="IPR003593">
    <property type="entry name" value="AAA+_ATPase"/>
</dbReference>
<keyword evidence="1" id="KW-0813">Transport</keyword>
<dbReference type="PANTHER" id="PTHR42781">
    <property type="entry name" value="SPERMIDINE/PUTRESCINE IMPORT ATP-BINDING PROTEIN POTA"/>
    <property type="match status" value="1"/>
</dbReference>
<dbReference type="RefSeq" id="WP_148896947.1">
    <property type="nucleotide sequence ID" value="NZ_VNIB01000016.1"/>
</dbReference>
<dbReference type="EMBL" id="VNIB01000016">
    <property type="protein sequence ID" value="TYO95800.1"/>
    <property type="molecule type" value="Genomic_DNA"/>
</dbReference>
<dbReference type="GO" id="GO:0005524">
    <property type="term" value="F:ATP binding"/>
    <property type="evidence" value="ECO:0007669"/>
    <property type="project" value="UniProtKB-KW"/>
</dbReference>
<evidence type="ECO:0000256" key="1">
    <source>
        <dbReference type="ARBA" id="ARBA00022448"/>
    </source>
</evidence>
<protein>
    <submittedName>
        <fullName evidence="5">Carbohydrate ABC transporter ATP-binding protein (CUT1 family)</fullName>
    </submittedName>
</protein>
<dbReference type="InterPro" id="IPR003439">
    <property type="entry name" value="ABC_transporter-like_ATP-bd"/>
</dbReference>
<dbReference type="SUPFAM" id="SSF52540">
    <property type="entry name" value="P-loop containing nucleoside triphosphate hydrolases"/>
    <property type="match status" value="1"/>
</dbReference>
<dbReference type="AlphaFoldDB" id="A0A5D3WGT6"/>